<name>A3IHH8_9CHRO</name>
<evidence type="ECO:0000313" key="1">
    <source>
        <dbReference type="EMBL" id="EAZ93260.1"/>
    </source>
</evidence>
<dbReference type="Proteomes" id="UP000003781">
    <property type="component" value="Unassembled WGS sequence"/>
</dbReference>
<comment type="caution">
    <text evidence="1">The sequence shown here is derived from an EMBL/GenBank/DDBJ whole genome shotgun (WGS) entry which is preliminary data.</text>
</comment>
<reference evidence="1 2" key="1">
    <citation type="submission" date="2007-03" db="EMBL/GenBank/DDBJ databases">
        <authorList>
            <person name="Stal L."/>
            <person name="Ferriera S."/>
            <person name="Johnson J."/>
            <person name="Kravitz S."/>
            <person name="Beeson K."/>
            <person name="Sutton G."/>
            <person name="Rogers Y.-H."/>
            <person name="Friedman R."/>
            <person name="Frazier M."/>
            <person name="Venter J.C."/>
        </authorList>
    </citation>
    <scope>NUCLEOTIDE SEQUENCE [LARGE SCALE GENOMIC DNA]</scope>
    <source>
        <strain evidence="1 2">CCY0110</strain>
    </source>
</reference>
<organism evidence="1 2">
    <name type="scientific">Crocosphaera chwakensis CCY0110</name>
    <dbReference type="NCBI Taxonomy" id="391612"/>
    <lineage>
        <taxon>Bacteria</taxon>
        <taxon>Bacillati</taxon>
        <taxon>Cyanobacteriota</taxon>
        <taxon>Cyanophyceae</taxon>
        <taxon>Oscillatoriophycideae</taxon>
        <taxon>Chroococcales</taxon>
        <taxon>Aphanothecaceae</taxon>
        <taxon>Crocosphaera</taxon>
        <taxon>Crocosphaera chwakensis</taxon>
    </lineage>
</organism>
<protein>
    <submittedName>
        <fullName evidence="1">Uncharacterized protein</fullName>
    </submittedName>
</protein>
<accession>A3IHH8</accession>
<evidence type="ECO:0000313" key="2">
    <source>
        <dbReference type="Proteomes" id="UP000003781"/>
    </source>
</evidence>
<dbReference type="EMBL" id="AAXW01000002">
    <property type="protein sequence ID" value="EAZ93260.1"/>
    <property type="molecule type" value="Genomic_DNA"/>
</dbReference>
<sequence>MRLPQEQLFLTYFQLSLIHNLRLSEEYKG</sequence>
<proteinExistence type="predicted"/>
<gene>
    <name evidence="1" type="ORF">CY0110_15732</name>
</gene>
<keyword evidence="2" id="KW-1185">Reference proteome</keyword>
<dbReference type="AlphaFoldDB" id="A3IHH8"/>